<comment type="caution">
    <text evidence="2">The sequence shown here is derived from an EMBL/GenBank/DDBJ whole genome shotgun (WGS) entry which is preliminary data.</text>
</comment>
<name>A0A7W7SVX0_9ACTN</name>
<accession>A0A7W7SVX0</accession>
<dbReference type="RefSeq" id="WP_184537177.1">
    <property type="nucleotide sequence ID" value="NZ_JACHJW010000001.1"/>
</dbReference>
<evidence type="ECO:0000313" key="2">
    <source>
        <dbReference type="EMBL" id="MBB4961571.1"/>
    </source>
</evidence>
<reference evidence="2 3" key="1">
    <citation type="submission" date="2020-08" db="EMBL/GenBank/DDBJ databases">
        <title>Sequencing the genomes of 1000 actinobacteria strains.</title>
        <authorList>
            <person name="Klenk H.-P."/>
        </authorList>
    </citation>
    <scope>NUCLEOTIDE SEQUENCE [LARGE SCALE GENOMIC DNA]</scope>
    <source>
        <strain evidence="2 3">DSM 45886</strain>
    </source>
</reference>
<evidence type="ECO:0000256" key="1">
    <source>
        <dbReference type="SAM" id="MobiDB-lite"/>
    </source>
</evidence>
<protein>
    <submittedName>
        <fullName evidence="2">Cytoskeletal protein RodZ</fullName>
    </submittedName>
</protein>
<sequence length="132" mass="14122">MTSETPEPEANTPEPEASTPEPEASTPEPETSTPEPEASTPEREPTATVAITTPQTATKVRVDTPGVTVEIEAHEPLEQVVTTAMRLFHEAGGWPQESRYAAGFAQVERRDTPPTQASSMPYGPGPYPVQAP</sequence>
<proteinExistence type="predicted"/>
<feature type="region of interest" description="Disordered" evidence="1">
    <location>
        <begin position="1"/>
        <end position="59"/>
    </location>
</feature>
<feature type="compositionally biased region" description="Low complexity" evidence="1">
    <location>
        <begin position="1"/>
        <end position="39"/>
    </location>
</feature>
<keyword evidence="3" id="KW-1185">Reference proteome</keyword>
<organism evidence="2 3">
    <name type="scientific">Micromonospora polyrhachis</name>
    <dbReference type="NCBI Taxonomy" id="1282883"/>
    <lineage>
        <taxon>Bacteria</taxon>
        <taxon>Bacillati</taxon>
        <taxon>Actinomycetota</taxon>
        <taxon>Actinomycetes</taxon>
        <taxon>Micromonosporales</taxon>
        <taxon>Micromonosporaceae</taxon>
        <taxon>Micromonospora</taxon>
    </lineage>
</organism>
<dbReference type="EMBL" id="JACHJW010000001">
    <property type="protein sequence ID" value="MBB4961571.1"/>
    <property type="molecule type" value="Genomic_DNA"/>
</dbReference>
<feature type="compositionally biased region" description="Polar residues" evidence="1">
    <location>
        <begin position="49"/>
        <end position="58"/>
    </location>
</feature>
<dbReference type="AlphaFoldDB" id="A0A7W7SVX0"/>
<dbReference type="Proteomes" id="UP000578819">
    <property type="component" value="Unassembled WGS sequence"/>
</dbReference>
<feature type="region of interest" description="Disordered" evidence="1">
    <location>
        <begin position="109"/>
        <end position="132"/>
    </location>
</feature>
<gene>
    <name evidence="2" type="ORF">FHR38_005304</name>
</gene>
<feature type="compositionally biased region" description="Pro residues" evidence="1">
    <location>
        <begin position="123"/>
        <end position="132"/>
    </location>
</feature>
<evidence type="ECO:0000313" key="3">
    <source>
        <dbReference type="Proteomes" id="UP000578819"/>
    </source>
</evidence>